<sequence>MNVSPAGLAVRPLGLVLAISLMLQACATPAPSANGTGKPTSPEKANTRAVPAPVAGAAPAAPAAAAAASGAASGVAGAPAARPEPGAPKPFDEVIKGATQQSGFVPIWRKDDKIWLEIPAERLDQPFLLSVNVAGSVGERGLYASQMGPSWLATFRKIGTSQMQLIALNTAFVSSTTAMKPAVEQGFSHSLLGSAAIVSAPHPQRKSVLIDAGFLLTDIPGYSTRIESAFRLPYSLDRGNSFFEKTRVSDEMTTVNARVHFATPRIPAPPALPSPTPGPNPPSTVPDARSMFVAFVYSFTKLPQEPMPARRTDPRLGHFFTGVTDLGNDLKANPRVHHLSRWRLEKRDPSAALSDPKQPIVYWLDKNIPPKYRKAVEAGVLEWNKAFEKIGFKDAIVVRHQPDDAEWDNMDARHASIRWFVGADVGFAVGPHHADPRTGEIIDADIGMSDVFGRGARRFVVEDVGTGGGAGAGAAGHAHDAYCDYARENAAEMNFALDVLEARGDIAPDSPEAEAFVQAVIKDTVMHEVGHTLGLKHNFKGSTVVPRDKLQDKDFTEKNGISGSVMDYNAYNVALRGEKQGALNNTTLGPYDYWAIEYAYKPIAPADEAAELARIASRSTDPLLAYADDADAGGLPGNDGIDPLVNRFDLGDDPLAYYVRRLQLSRELWQRVQERGAQPGDEAVRQRRILLSGFRQLSRASELVGKYVGGMYTVRDLPGTTRRAAYVPVEPAKQREALKFLADGVFNADSFRFKPEFVASLSPDYNEWDRGGPVNIPAAVLQVQTVAMDRLLNPGTASRLLDLPSYVPNANKRNIISLAEVYDTLQGAVWSELKTGREIDRLRRNLQREHLKRVQNLLVRGSASLPPDALSLMRMQAVELQTQIKRASGNGKLSVESRAHLQDSLSQLTEALRASMIRS</sequence>
<feature type="domain" description="EcxA zinc-binding" evidence="3">
    <location>
        <begin position="511"/>
        <end position="834"/>
    </location>
</feature>
<evidence type="ECO:0000256" key="2">
    <source>
        <dbReference type="SAM" id="SignalP"/>
    </source>
</evidence>
<dbReference type="InterPro" id="IPR024079">
    <property type="entry name" value="MetalloPept_cat_dom_sf"/>
</dbReference>
<gene>
    <name evidence="6" type="ORF">RXV79_21315</name>
</gene>
<dbReference type="RefSeq" id="WP_316700106.1">
    <property type="nucleotide sequence ID" value="NZ_CP136336.1"/>
</dbReference>
<protein>
    <submittedName>
        <fullName evidence="6">Zinc-dependent metalloprotease</fullName>
    </submittedName>
</protein>
<evidence type="ECO:0000259" key="3">
    <source>
        <dbReference type="Pfam" id="PF16313"/>
    </source>
</evidence>
<accession>A0ABZ0CWQ7</accession>
<dbReference type="PANTHER" id="PTHR38478:SF1">
    <property type="entry name" value="ZINC DEPENDENT METALLOPROTEASE DOMAIN LIPOPROTEIN"/>
    <property type="match status" value="1"/>
</dbReference>
<feature type="domain" description="DUF5118" evidence="5">
    <location>
        <begin position="88"/>
        <end position="133"/>
    </location>
</feature>
<organism evidence="6 7">
    <name type="scientific">Piscinibacter gummiphilus</name>
    <dbReference type="NCBI Taxonomy" id="946333"/>
    <lineage>
        <taxon>Bacteria</taxon>
        <taxon>Pseudomonadati</taxon>
        <taxon>Pseudomonadota</taxon>
        <taxon>Betaproteobacteria</taxon>
        <taxon>Burkholderiales</taxon>
        <taxon>Sphaerotilaceae</taxon>
        <taxon>Piscinibacter</taxon>
    </lineage>
</organism>
<keyword evidence="7" id="KW-1185">Reference proteome</keyword>
<dbReference type="Gene3D" id="3.40.390.10">
    <property type="entry name" value="Collagenase (Catalytic Domain)"/>
    <property type="match status" value="1"/>
</dbReference>
<dbReference type="Pfam" id="PF16313">
    <property type="entry name" value="DUF4953"/>
    <property type="match status" value="1"/>
</dbReference>
<feature type="compositionally biased region" description="Pro residues" evidence="1">
    <location>
        <begin position="266"/>
        <end position="284"/>
    </location>
</feature>
<dbReference type="Proteomes" id="UP001303946">
    <property type="component" value="Chromosome"/>
</dbReference>
<dbReference type="Pfam" id="PF17162">
    <property type="entry name" value="DUF5118"/>
    <property type="match status" value="1"/>
</dbReference>
<dbReference type="CDD" id="cd04276">
    <property type="entry name" value="ZnMc_MMP_like_2"/>
    <property type="match status" value="1"/>
</dbReference>
<dbReference type="EMBL" id="CP136336">
    <property type="protein sequence ID" value="WOB07440.1"/>
    <property type="molecule type" value="Genomic_DNA"/>
</dbReference>
<proteinExistence type="predicted"/>
<keyword evidence="6" id="KW-0482">Metalloprotease</keyword>
<dbReference type="PANTHER" id="PTHR38478">
    <property type="entry name" value="PEPTIDASE M1A AND M12B"/>
    <property type="match status" value="1"/>
</dbReference>
<dbReference type="InterPro" id="IPR033428">
    <property type="entry name" value="DUF5118"/>
</dbReference>
<dbReference type="InterPro" id="IPR032534">
    <property type="entry name" value="EcxA_zinc-bd"/>
</dbReference>
<dbReference type="SUPFAM" id="SSF55486">
    <property type="entry name" value="Metalloproteases ('zincins'), catalytic domain"/>
    <property type="match status" value="1"/>
</dbReference>
<evidence type="ECO:0000256" key="1">
    <source>
        <dbReference type="SAM" id="MobiDB-lite"/>
    </source>
</evidence>
<dbReference type="GO" id="GO:0008237">
    <property type="term" value="F:metallopeptidase activity"/>
    <property type="evidence" value="ECO:0007669"/>
    <property type="project" value="UniProtKB-KW"/>
</dbReference>
<keyword evidence="6" id="KW-0378">Hydrolase</keyword>
<dbReference type="InterPro" id="IPR033413">
    <property type="entry name" value="DUF5117"/>
</dbReference>
<evidence type="ECO:0000313" key="7">
    <source>
        <dbReference type="Proteomes" id="UP001303946"/>
    </source>
</evidence>
<keyword evidence="6" id="KW-0645">Protease</keyword>
<feature type="signal peptide" evidence="2">
    <location>
        <begin position="1"/>
        <end position="27"/>
    </location>
</feature>
<name>A0ABZ0CWQ7_9BURK</name>
<keyword evidence="2" id="KW-0732">Signal</keyword>
<feature type="domain" description="DUF5117" evidence="4">
    <location>
        <begin position="153"/>
        <end position="347"/>
    </location>
</feature>
<evidence type="ECO:0000259" key="4">
    <source>
        <dbReference type="Pfam" id="PF17148"/>
    </source>
</evidence>
<dbReference type="InterPro" id="IPR034032">
    <property type="entry name" value="Zn_MMP-like_bac"/>
</dbReference>
<evidence type="ECO:0000259" key="5">
    <source>
        <dbReference type="Pfam" id="PF17162"/>
    </source>
</evidence>
<reference evidence="6 7" key="1">
    <citation type="submission" date="2023-10" db="EMBL/GenBank/DDBJ databases">
        <title>Bacteria for the degradation of biodegradable plastic PBAT(Polybutylene adipate terephthalate).</title>
        <authorList>
            <person name="Weon H.-Y."/>
            <person name="Yeon J."/>
        </authorList>
    </citation>
    <scope>NUCLEOTIDE SEQUENCE [LARGE SCALE GENOMIC DNA]</scope>
    <source>
        <strain evidence="6 7">SBD 7-3</strain>
    </source>
</reference>
<feature type="chain" id="PRO_5045859595" evidence="2">
    <location>
        <begin position="28"/>
        <end position="919"/>
    </location>
</feature>
<dbReference type="Pfam" id="PF17148">
    <property type="entry name" value="DUF5117"/>
    <property type="match status" value="1"/>
</dbReference>
<feature type="region of interest" description="Disordered" evidence="1">
    <location>
        <begin position="266"/>
        <end position="285"/>
    </location>
</feature>
<evidence type="ECO:0000313" key="6">
    <source>
        <dbReference type="EMBL" id="WOB07440.1"/>
    </source>
</evidence>